<accession>A0ABS5BU00</accession>
<reference evidence="1 2" key="1">
    <citation type="submission" date="2021-04" db="EMBL/GenBank/DDBJ databases">
        <authorList>
            <person name="Ivanova A."/>
        </authorList>
    </citation>
    <scope>NUCLEOTIDE SEQUENCE [LARGE SCALE GENOMIC DNA]</scope>
    <source>
        <strain evidence="1 2">G18</strain>
    </source>
</reference>
<organism evidence="1 2">
    <name type="scientific">Gemmata palustris</name>
    <dbReference type="NCBI Taxonomy" id="2822762"/>
    <lineage>
        <taxon>Bacteria</taxon>
        <taxon>Pseudomonadati</taxon>
        <taxon>Planctomycetota</taxon>
        <taxon>Planctomycetia</taxon>
        <taxon>Gemmatales</taxon>
        <taxon>Gemmataceae</taxon>
        <taxon>Gemmata</taxon>
    </lineage>
</organism>
<evidence type="ECO:0000313" key="2">
    <source>
        <dbReference type="Proteomes" id="UP000676565"/>
    </source>
</evidence>
<dbReference type="Proteomes" id="UP000676565">
    <property type="component" value="Unassembled WGS sequence"/>
</dbReference>
<dbReference type="RefSeq" id="WP_210656039.1">
    <property type="nucleotide sequence ID" value="NZ_JAGKQQ010000001.1"/>
</dbReference>
<comment type="caution">
    <text evidence="1">The sequence shown here is derived from an EMBL/GenBank/DDBJ whole genome shotgun (WGS) entry which is preliminary data.</text>
</comment>
<sequence length="102" mass="11826">MFNGTVWELGLGTEVISTIRETSYESPWTYGELNNPAKFDRFRVYFGSDEDWPESAEFEALLNEIRSKGGFWLRDTASNEQLNNVYPINHDGASGVWFRTHR</sequence>
<proteinExistence type="predicted"/>
<name>A0ABS5BU00_9BACT</name>
<evidence type="ECO:0000313" key="1">
    <source>
        <dbReference type="EMBL" id="MBP3957204.1"/>
    </source>
</evidence>
<gene>
    <name evidence="1" type="ORF">J8F10_18235</name>
</gene>
<protein>
    <submittedName>
        <fullName evidence="1">Uncharacterized protein</fullName>
    </submittedName>
</protein>
<dbReference type="EMBL" id="JAGKQQ010000001">
    <property type="protein sequence ID" value="MBP3957204.1"/>
    <property type="molecule type" value="Genomic_DNA"/>
</dbReference>
<keyword evidence="2" id="KW-1185">Reference proteome</keyword>